<dbReference type="PANTHER" id="PTHR10677">
    <property type="entry name" value="UBIQUILIN"/>
    <property type="match status" value="1"/>
</dbReference>
<evidence type="ECO:0000259" key="2">
    <source>
        <dbReference type="PROSITE" id="PS50030"/>
    </source>
</evidence>
<dbReference type="SUPFAM" id="SSF46934">
    <property type="entry name" value="UBA-like"/>
    <property type="match status" value="1"/>
</dbReference>
<reference evidence="5" key="1">
    <citation type="submission" date="2025-08" db="UniProtKB">
        <authorList>
            <consortium name="RefSeq"/>
        </authorList>
    </citation>
    <scope>IDENTIFICATION</scope>
</reference>
<dbReference type="InterPro" id="IPR015496">
    <property type="entry name" value="Ubiquilin"/>
</dbReference>
<dbReference type="SMART" id="SM00165">
    <property type="entry name" value="UBA"/>
    <property type="match status" value="1"/>
</dbReference>
<dbReference type="PROSITE" id="PS50030">
    <property type="entry name" value="UBA"/>
    <property type="match status" value="1"/>
</dbReference>
<evidence type="ECO:0000259" key="3">
    <source>
        <dbReference type="PROSITE" id="PS50053"/>
    </source>
</evidence>
<proteinExistence type="predicted"/>
<dbReference type="GO" id="GO:0005829">
    <property type="term" value="C:cytosol"/>
    <property type="evidence" value="ECO:0007669"/>
    <property type="project" value="TreeGrafter"/>
</dbReference>
<feature type="region of interest" description="Disordered" evidence="1">
    <location>
        <begin position="246"/>
        <end position="281"/>
    </location>
</feature>
<dbReference type="Gene3D" id="1.10.8.10">
    <property type="entry name" value="DNA helicase RuvA subunit, C-terminal domain"/>
    <property type="match status" value="1"/>
</dbReference>
<dbReference type="PaxDb" id="121845-A0A3Q0J345"/>
<dbReference type="Proteomes" id="UP000079169">
    <property type="component" value="Unplaced"/>
</dbReference>
<dbReference type="InterPro" id="IPR009060">
    <property type="entry name" value="UBA-like_sf"/>
</dbReference>
<dbReference type="SUPFAM" id="SSF54236">
    <property type="entry name" value="Ubiquitin-like"/>
    <property type="match status" value="1"/>
</dbReference>
<protein>
    <submittedName>
        <fullName evidence="5">Ubiquitin-like protein 7</fullName>
    </submittedName>
</protein>
<evidence type="ECO:0000313" key="4">
    <source>
        <dbReference type="Proteomes" id="UP000079169"/>
    </source>
</evidence>
<gene>
    <name evidence="5" type="primary">LOC103511967</name>
</gene>
<dbReference type="InterPro" id="IPR000626">
    <property type="entry name" value="Ubiquitin-like_dom"/>
</dbReference>
<dbReference type="CDD" id="cd17039">
    <property type="entry name" value="Ubl_ubiquitin_like"/>
    <property type="match status" value="1"/>
</dbReference>
<dbReference type="InterPro" id="IPR047878">
    <property type="entry name" value="UBL7_UBA"/>
</dbReference>
<dbReference type="InterPro" id="IPR029071">
    <property type="entry name" value="Ubiquitin-like_domsf"/>
</dbReference>
<feature type="region of interest" description="Disordered" evidence="1">
    <location>
        <begin position="323"/>
        <end position="356"/>
    </location>
</feature>
<feature type="domain" description="UBA" evidence="2">
    <location>
        <begin position="357"/>
        <end position="400"/>
    </location>
</feature>
<feature type="compositionally biased region" description="Low complexity" evidence="1">
    <location>
        <begin position="325"/>
        <end position="350"/>
    </location>
</feature>
<dbReference type="RefSeq" id="XP_026681368.1">
    <property type="nucleotide sequence ID" value="XM_026825567.1"/>
</dbReference>
<dbReference type="STRING" id="121845.A0A3Q0J345"/>
<dbReference type="Pfam" id="PF00240">
    <property type="entry name" value="ubiquitin"/>
    <property type="match status" value="1"/>
</dbReference>
<evidence type="ECO:0000256" key="1">
    <source>
        <dbReference type="SAM" id="MobiDB-lite"/>
    </source>
</evidence>
<dbReference type="AlphaFoldDB" id="A0A3Q0J345"/>
<dbReference type="GeneID" id="103511967"/>
<dbReference type="GO" id="GO:0006511">
    <property type="term" value="P:ubiquitin-dependent protein catabolic process"/>
    <property type="evidence" value="ECO:0007669"/>
    <property type="project" value="TreeGrafter"/>
</dbReference>
<organism evidence="4 5">
    <name type="scientific">Diaphorina citri</name>
    <name type="common">Asian citrus psyllid</name>
    <dbReference type="NCBI Taxonomy" id="121845"/>
    <lineage>
        <taxon>Eukaryota</taxon>
        <taxon>Metazoa</taxon>
        <taxon>Ecdysozoa</taxon>
        <taxon>Arthropoda</taxon>
        <taxon>Hexapoda</taxon>
        <taxon>Insecta</taxon>
        <taxon>Pterygota</taxon>
        <taxon>Neoptera</taxon>
        <taxon>Paraneoptera</taxon>
        <taxon>Hemiptera</taxon>
        <taxon>Sternorrhyncha</taxon>
        <taxon>Psylloidea</taxon>
        <taxon>Psyllidae</taxon>
        <taxon>Diaphorininae</taxon>
        <taxon>Diaphorina</taxon>
    </lineage>
</organism>
<dbReference type="InterPro" id="IPR015940">
    <property type="entry name" value="UBA"/>
</dbReference>
<dbReference type="PROSITE" id="PS50053">
    <property type="entry name" value="UBIQUITIN_2"/>
    <property type="match status" value="1"/>
</dbReference>
<accession>A0A3Q0J345</accession>
<dbReference type="OMA" id="HAINLLM"/>
<dbReference type="KEGG" id="dci:103511967"/>
<dbReference type="GO" id="GO:0031593">
    <property type="term" value="F:polyubiquitin modification-dependent protein binding"/>
    <property type="evidence" value="ECO:0007669"/>
    <property type="project" value="TreeGrafter"/>
</dbReference>
<evidence type="ECO:0000313" key="5">
    <source>
        <dbReference type="RefSeq" id="XP_026681368.1"/>
    </source>
</evidence>
<feature type="compositionally biased region" description="Low complexity" evidence="1">
    <location>
        <begin position="254"/>
        <end position="263"/>
    </location>
</feature>
<dbReference type="PANTHER" id="PTHR10677:SF25">
    <property type="entry name" value="UBIQUITIN-LIKE PROTEIN 7"/>
    <property type="match status" value="1"/>
</dbReference>
<name>A0A3Q0J345_DIACI</name>
<sequence length="408" mass="44088">MPFIYAGLRLIPGKFDKLKLHDISYETTTGEKLKQLILSELEKRSQLYVSSNETESKEKKFKGDVPCGQESQCEAVADVYTQTKFSPEEIDLVYCGKVLKNESSINSYNIKDNVMVHVFYKQRFVLGKAEEKVPPVVTEDKTMDVAYINSLVFQFQRLTCSPSFGKAVLRKLKKPENMKKILTACPALKNDPVALAIIKDPDLLLQTNNIETVTKIAKNHPALARCVSDLVDILFEEIYNSITPQGVSPQTAASTSSHNSVSSPYLSGEEDMELSPNADAATSARITAEQVAAALQSASGSVAQSPAITPEYVNSTMMQIMSNLSTPGTASSSGAGPSASSSSVTSPAVANPNPINPMEQYASQIQQMRELGLTDELVVVQALQLTNGDVTAAVNLVFSGTLSGDSNN</sequence>
<dbReference type="CDD" id="cd14326">
    <property type="entry name" value="UBA_UBL7"/>
    <property type="match status" value="1"/>
</dbReference>
<keyword evidence="4" id="KW-1185">Reference proteome</keyword>
<dbReference type="Gene3D" id="3.10.20.90">
    <property type="entry name" value="Phosphatidylinositol 3-kinase Catalytic Subunit, Chain A, domain 1"/>
    <property type="match status" value="1"/>
</dbReference>
<feature type="domain" description="Ubiquitin-like" evidence="3">
    <location>
        <begin position="87"/>
        <end position="123"/>
    </location>
</feature>